<dbReference type="PANTHER" id="PTHR34827:SF5">
    <property type="entry name" value="INSULIN GROWTH FACTOR-LIKE FAMILY MEMBER 3"/>
    <property type="match status" value="1"/>
</dbReference>
<dbReference type="PANTHER" id="PTHR34827">
    <property type="entry name" value="INSULIN GROWTH FACTOR-LIKE FAMILY MEMBER 3-RELATED"/>
    <property type="match status" value="1"/>
</dbReference>
<reference evidence="6" key="1">
    <citation type="submission" date="2025-08" db="UniProtKB">
        <authorList>
            <consortium name="RefSeq"/>
        </authorList>
    </citation>
    <scope>IDENTIFICATION</scope>
    <source>
        <tissue evidence="6">Whole blood</tissue>
    </source>
</reference>
<evidence type="ECO:0000256" key="1">
    <source>
        <dbReference type="ARBA" id="ARBA00004613"/>
    </source>
</evidence>
<evidence type="ECO:0000313" key="6">
    <source>
        <dbReference type="RefSeq" id="XP_008682847.1"/>
    </source>
</evidence>
<evidence type="ECO:0000313" key="5">
    <source>
        <dbReference type="Proteomes" id="UP000261680"/>
    </source>
</evidence>
<accession>A0A384BJU6</accession>
<dbReference type="GO" id="GO:0005102">
    <property type="term" value="F:signaling receptor binding"/>
    <property type="evidence" value="ECO:0007669"/>
    <property type="project" value="TreeGrafter"/>
</dbReference>
<dbReference type="AlphaFoldDB" id="A0A384BJU6"/>
<name>A0A384BJU6_URSMA</name>
<sequence length="260" mass="29121">YDLPSRTICSLDPPNNPLKRNFNCCSPLGPFWSLGSLCSSARSCDNCEDGISNSFPQSGFGTESLDTSKDKVFGKYRNTRRWGTLGESLPQLCDCIYKNPSYPIPFSHLLYLSNSIHSHGALKLQYSSCALVFLLLQCSRTVTGPWLCHEAPKCEDKIYNPLEQCCHDDTTLPLNRNNLYGPKCTFWPCFELCCPESFEEKYVINLKVLGVNAQCYSSPISGDCPWLQNGGGGGERERRQGVWVSRPLPSRKPCPLNIQQ</sequence>
<proteinExistence type="inferred from homology"/>
<dbReference type="OrthoDB" id="9834561at2759"/>
<evidence type="ECO:0000256" key="2">
    <source>
        <dbReference type="ARBA" id="ARBA00009529"/>
    </source>
</evidence>
<dbReference type="KEGG" id="umr:103657201"/>
<comment type="similarity">
    <text evidence="2">Belongs to the IGFL family.</text>
</comment>
<keyword evidence="3" id="KW-0964">Secreted</keyword>
<comment type="subcellular location">
    <subcellularLocation>
        <location evidence="1">Secreted</location>
    </subcellularLocation>
</comment>
<protein>
    <submittedName>
        <fullName evidence="6">Uncharacterized protein LOC103657201</fullName>
    </submittedName>
</protein>
<feature type="non-terminal residue" evidence="6">
    <location>
        <position position="1"/>
    </location>
</feature>
<evidence type="ECO:0000256" key="3">
    <source>
        <dbReference type="ARBA" id="ARBA00022525"/>
    </source>
</evidence>
<dbReference type="InterPro" id="IPR032744">
    <property type="entry name" value="IGFL"/>
</dbReference>
<organism evidence="5 6">
    <name type="scientific">Ursus maritimus</name>
    <name type="common">Polar bear</name>
    <name type="synonym">Thalarctos maritimus</name>
    <dbReference type="NCBI Taxonomy" id="29073"/>
    <lineage>
        <taxon>Eukaryota</taxon>
        <taxon>Metazoa</taxon>
        <taxon>Chordata</taxon>
        <taxon>Craniata</taxon>
        <taxon>Vertebrata</taxon>
        <taxon>Euteleostomi</taxon>
        <taxon>Mammalia</taxon>
        <taxon>Eutheria</taxon>
        <taxon>Laurasiatheria</taxon>
        <taxon>Carnivora</taxon>
        <taxon>Caniformia</taxon>
        <taxon>Ursidae</taxon>
        <taxon>Ursus</taxon>
    </lineage>
</organism>
<dbReference type="Pfam" id="PF14653">
    <property type="entry name" value="IGFL"/>
    <property type="match status" value="1"/>
</dbReference>
<dbReference type="Proteomes" id="UP000261680">
    <property type="component" value="Unplaced"/>
</dbReference>
<dbReference type="GO" id="GO:0005615">
    <property type="term" value="C:extracellular space"/>
    <property type="evidence" value="ECO:0007669"/>
    <property type="project" value="TreeGrafter"/>
</dbReference>
<keyword evidence="5" id="KW-1185">Reference proteome</keyword>
<dbReference type="RefSeq" id="XP_008682847.1">
    <property type="nucleotide sequence ID" value="XM_008684625.2"/>
</dbReference>
<dbReference type="GeneID" id="103657201"/>
<keyword evidence="4" id="KW-0732">Signal</keyword>
<evidence type="ECO:0000256" key="4">
    <source>
        <dbReference type="ARBA" id="ARBA00022729"/>
    </source>
</evidence>
<gene>
    <name evidence="6" type="primary">LOC103657201</name>
</gene>